<dbReference type="Gene3D" id="1.20.120.1020">
    <property type="entry name" value="Prion-inhibition and propagation, HeLo domain"/>
    <property type="match status" value="1"/>
</dbReference>
<organism evidence="2 3">
    <name type="scientific">Sclerotinia borealis (strain F-4128)</name>
    <dbReference type="NCBI Taxonomy" id="1432307"/>
    <lineage>
        <taxon>Eukaryota</taxon>
        <taxon>Fungi</taxon>
        <taxon>Dikarya</taxon>
        <taxon>Ascomycota</taxon>
        <taxon>Pezizomycotina</taxon>
        <taxon>Leotiomycetes</taxon>
        <taxon>Helotiales</taxon>
        <taxon>Sclerotiniaceae</taxon>
        <taxon>Sclerotinia</taxon>
    </lineage>
</organism>
<evidence type="ECO:0000313" key="2">
    <source>
        <dbReference type="EMBL" id="ESZ90742.1"/>
    </source>
</evidence>
<keyword evidence="3" id="KW-1185">Reference proteome</keyword>
<dbReference type="Proteomes" id="UP000019487">
    <property type="component" value="Unassembled WGS sequence"/>
</dbReference>
<name>W9C1Q1_SCLBF</name>
<dbReference type="OrthoDB" id="20872at2759"/>
<proteinExistence type="predicted"/>
<dbReference type="InterPro" id="IPR029498">
    <property type="entry name" value="HeLo_dom"/>
</dbReference>
<comment type="caution">
    <text evidence="2">The sequence shown here is derived from an EMBL/GenBank/DDBJ whole genome shotgun (WGS) entry which is preliminary data.</text>
</comment>
<evidence type="ECO:0000313" key="3">
    <source>
        <dbReference type="Proteomes" id="UP000019487"/>
    </source>
</evidence>
<dbReference type="AlphaFoldDB" id="W9C1Q1"/>
<evidence type="ECO:0000259" key="1">
    <source>
        <dbReference type="Pfam" id="PF14479"/>
    </source>
</evidence>
<dbReference type="InterPro" id="IPR038305">
    <property type="entry name" value="HeLo_sf"/>
</dbReference>
<dbReference type="PANTHER" id="PTHR37542">
    <property type="entry name" value="HELO DOMAIN-CONTAINING PROTEIN-RELATED"/>
    <property type="match status" value="1"/>
</dbReference>
<gene>
    <name evidence="2" type="ORF">SBOR_8876</name>
</gene>
<dbReference type="STRING" id="1432307.W9C1Q1"/>
<dbReference type="EMBL" id="AYSA01000581">
    <property type="protein sequence ID" value="ESZ90742.1"/>
    <property type="molecule type" value="Genomic_DNA"/>
</dbReference>
<dbReference type="Pfam" id="PF14479">
    <property type="entry name" value="HeLo"/>
    <property type="match status" value="1"/>
</dbReference>
<protein>
    <submittedName>
        <fullName evidence="2">Kinesin light chain</fullName>
    </submittedName>
</protein>
<feature type="domain" description="Prion-inhibition and propagation HeLo" evidence="1">
    <location>
        <begin position="6"/>
        <end position="203"/>
    </location>
</feature>
<dbReference type="PANTHER" id="PTHR37542:SF3">
    <property type="entry name" value="PRION-INHIBITION AND PROPAGATION HELO DOMAIN-CONTAINING PROTEIN"/>
    <property type="match status" value="1"/>
</dbReference>
<accession>W9C1Q1</accession>
<sequence>MAEAAGLAIGVVSLVGLFTSCADAIKYIKLGQEFAQEFTTCALRLVNLELRLNRWGESMAQYSRAHHLNKEDLASIDKVMVQVKALIAEINVKSTRLHSKNSHDSALVVIERNSDSTVKRIAQSMGLALVKHRKEMNKLKEATMMRKGQWVIYEREQFRVTIGNISSLIDDLDNLYPGVKEVQVALARLDLKEVKDNKDVKLLMEAIKKEDAILTQLTSETEGYTISGSSRVHAGNSYGFADDVATRK</sequence>
<reference evidence="2 3" key="1">
    <citation type="journal article" date="2014" name="Genome Announc.">
        <title>Draft genome sequence of Sclerotinia borealis, a psychrophilic plant pathogenic fungus.</title>
        <authorList>
            <person name="Mardanov A.V."/>
            <person name="Beletsky A.V."/>
            <person name="Kadnikov V.V."/>
            <person name="Ignatov A.N."/>
            <person name="Ravin N.V."/>
        </authorList>
    </citation>
    <scope>NUCLEOTIDE SEQUENCE [LARGE SCALE GENOMIC DNA]</scope>
    <source>
        <strain evidence="3">F-4157</strain>
    </source>
</reference>
<dbReference type="HOGENOM" id="CLU_058675_0_0_1"/>